<dbReference type="EMBL" id="AMGV01000001">
    <property type="protein sequence ID" value="KEF63125.1"/>
    <property type="molecule type" value="Genomic_DNA"/>
</dbReference>
<dbReference type="InterPro" id="IPR052897">
    <property type="entry name" value="Sec-Metab_Biosynth_Hydrolase"/>
</dbReference>
<dbReference type="Gene3D" id="3.40.50.1820">
    <property type="entry name" value="alpha/beta hydrolase"/>
    <property type="match status" value="1"/>
</dbReference>
<protein>
    <recommendedName>
        <fullName evidence="1">AB hydrolase-1 domain-containing protein</fullName>
    </recommendedName>
</protein>
<dbReference type="STRING" id="1182545.A0A072Q5B4"/>
<sequence>MAKPTIVLVPGSFAVPEFYNPVFDAVREKGYDIKGLHLPSVGLRALEGRPGKPPTMYDDAAHIDKELEKLADEGKDIVLIGHSYGGVPVSQCGQSLNKEERKKQGKSGGLVNLAYLTCLVPGLGQNARDILAEVPDEHKVDMKVLDDGWMLHHRPESTAEICFSSISLEEGTAWVKTFPKHSAVSFVNPLTYAGYKHVPCSYLLCEQDLCIPASVQQAGIDMIEKESGRKVDVTSIPADHCANITSEKETIDWIVGLGEKATTN</sequence>
<feature type="domain" description="AB hydrolase-1" evidence="1">
    <location>
        <begin position="6"/>
        <end position="245"/>
    </location>
</feature>
<dbReference type="AlphaFoldDB" id="A0A072Q5B4"/>
<dbReference type="VEuPathDB" id="FungiDB:A1O9_01101"/>
<evidence type="ECO:0000313" key="2">
    <source>
        <dbReference type="EMBL" id="KEF63125.1"/>
    </source>
</evidence>
<reference evidence="2 3" key="1">
    <citation type="submission" date="2013-03" db="EMBL/GenBank/DDBJ databases">
        <title>The Genome Sequence of Exophiala aquamarina CBS 119918.</title>
        <authorList>
            <consortium name="The Broad Institute Genomics Platform"/>
            <person name="Cuomo C."/>
            <person name="de Hoog S."/>
            <person name="Gorbushina A."/>
            <person name="Walker B."/>
            <person name="Young S.K."/>
            <person name="Zeng Q."/>
            <person name="Gargeya S."/>
            <person name="Fitzgerald M."/>
            <person name="Haas B."/>
            <person name="Abouelleil A."/>
            <person name="Allen A.W."/>
            <person name="Alvarado L."/>
            <person name="Arachchi H.M."/>
            <person name="Berlin A.M."/>
            <person name="Chapman S.B."/>
            <person name="Gainer-Dewar J."/>
            <person name="Goldberg J."/>
            <person name="Griggs A."/>
            <person name="Gujja S."/>
            <person name="Hansen M."/>
            <person name="Howarth C."/>
            <person name="Imamovic A."/>
            <person name="Ireland A."/>
            <person name="Larimer J."/>
            <person name="McCowan C."/>
            <person name="Murphy C."/>
            <person name="Pearson M."/>
            <person name="Poon T.W."/>
            <person name="Priest M."/>
            <person name="Roberts A."/>
            <person name="Saif S."/>
            <person name="Shea T."/>
            <person name="Sisk P."/>
            <person name="Sykes S."/>
            <person name="Wortman J."/>
            <person name="Nusbaum C."/>
            <person name="Birren B."/>
        </authorList>
    </citation>
    <scope>NUCLEOTIDE SEQUENCE [LARGE SCALE GENOMIC DNA]</scope>
    <source>
        <strain evidence="2 3">CBS 119918</strain>
    </source>
</reference>
<accession>A0A072Q5B4</accession>
<dbReference type="SUPFAM" id="SSF53474">
    <property type="entry name" value="alpha/beta-Hydrolases"/>
    <property type="match status" value="1"/>
</dbReference>
<dbReference type="GeneID" id="25276049"/>
<dbReference type="InterPro" id="IPR000073">
    <property type="entry name" value="AB_hydrolase_1"/>
</dbReference>
<dbReference type="Pfam" id="PF12697">
    <property type="entry name" value="Abhydrolase_6"/>
    <property type="match status" value="1"/>
</dbReference>
<gene>
    <name evidence="2" type="ORF">A1O9_01101</name>
</gene>
<proteinExistence type="predicted"/>
<dbReference type="PANTHER" id="PTHR37017">
    <property type="entry name" value="AB HYDROLASE-1 DOMAIN-CONTAINING PROTEIN-RELATED"/>
    <property type="match status" value="1"/>
</dbReference>
<dbReference type="PANTHER" id="PTHR37017:SF13">
    <property type="entry name" value="AB HYDROLASE-1 DOMAIN-CONTAINING PROTEIN"/>
    <property type="match status" value="1"/>
</dbReference>
<comment type="caution">
    <text evidence="2">The sequence shown here is derived from an EMBL/GenBank/DDBJ whole genome shotgun (WGS) entry which is preliminary data.</text>
</comment>
<dbReference type="RefSeq" id="XP_013265715.1">
    <property type="nucleotide sequence ID" value="XM_013410261.1"/>
</dbReference>
<dbReference type="HOGENOM" id="CLU_046066_1_0_1"/>
<organism evidence="2 3">
    <name type="scientific">Exophiala aquamarina CBS 119918</name>
    <dbReference type="NCBI Taxonomy" id="1182545"/>
    <lineage>
        <taxon>Eukaryota</taxon>
        <taxon>Fungi</taxon>
        <taxon>Dikarya</taxon>
        <taxon>Ascomycota</taxon>
        <taxon>Pezizomycotina</taxon>
        <taxon>Eurotiomycetes</taxon>
        <taxon>Chaetothyriomycetidae</taxon>
        <taxon>Chaetothyriales</taxon>
        <taxon>Herpotrichiellaceae</taxon>
        <taxon>Exophiala</taxon>
    </lineage>
</organism>
<dbReference type="Proteomes" id="UP000027920">
    <property type="component" value="Unassembled WGS sequence"/>
</dbReference>
<evidence type="ECO:0000313" key="3">
    <source>
        <dbReference type="Proteomes" id="UP000027920"/>
    </source>
</evidence>
<dbReference type="OrthoDB" id="1263307at2759"/>
<dbReference type="InterPro" id="IPR029058">
    <property type="entry name" value="AB_hydrolase_fold"/>
</dbReference>
<evidence type="ECO:0000259" key="1">
    <source>
        <dbReference type="Pfam" id="PF12697"/>
    </source>
</evidence>
<keyword evidence="3" id="KW-1185">Reference proteome</keyword>
<name>A0A072Q5B4_9EURO</name>